<protein>
    <recommendedName>
        <fullName evidence="2">NADP-dependent oxidoreductase domain-containing protein</fullName>
    </recommendedName>
</protein>
<dbReference type="InterPro" id="IPR036812">
    <property type="entry name" value="NAD(P)_OxRdtase_dom_sf"/>
</dbReference>
<dbReference type="InterPro" id="IPR050523">
    <property type="entry name" value="AKR_Detox_Biosynth"/>
</dbReference>
<dbReference type="OrthoDB" id="2310150at2759"/>
<dbReference type="Proteomes" id="UP000008370">
    <property type="component" value="Unassembled WGS sequence"/>
</dbReference>
<reference evidence="3 4" key="1">
    <citation type="journal article" date="2012" name="BMC Genomics">
        <title>Comparative genomics of the white-rot fungi, Phanerochaete carnosa and P. chrysosporium, to elucidate the genetic basis of the distinct wood types they colonize.</title>
        <authorList>
            <person name="Suzuki H."/>
            <person name="MacDonald J."/>
            <person name="Syed K."/>
            <person name="Salamov A."/>
            <person name="Hori C."/>
            <person name="Aerts A."/>
            <person name="Henrissat B."/>
            <person name="Wiebenga A."/>
            <person name="vanKuyk P.A."/>
            <person name="Barry K."/>
            <person name="Lindquist E."/>
            <person name="LaButti K."/>
            <person name="Lapidus A."/>
            <person name="Lucas S."/>
            <person name="Coutinho P."/>
            <person name="Gong Y."/>
            <person name="Samejima M."/>
            <person name="Mahadevan R."/>
            <person name="Abou-Zaid M."/>
            <person name="de Vries R.P."/>
            <person name="Igarashi K."/>
            <person name="Yadav J.S."/>
            <person name="Grigoriev I.V."/>
            <person name="Master E.R."/>
        </authorList>
    </citation>
    <scope>NUCLEOTIDE SEQUENCE [LARGE SCALE GENOMIC DNA]</scope>
    <source>
        <strain evidence="3 4">HHB-10118-sp</strain>
    </source>
</reference>
<evidence type="ECO:0000256" key="1">
    <source>
        <dbReference type="ARBA" id="ARBA00023002"/>
    </source>
</evidence>
<name>K5VEU5_PHACS</name>
<dbReference type="EMBL" id="JH930480">
    <property type="protein sequence ID" value="EKM49688.1"/>
    <property type="molecule type" value="Genomic_DNA"/>
</dbReference>
<dbReference type="KEGG" id="pco:PHACADRAFT_154194"/>
<evidence type="ECO:0000313" key="4">
    <source>
        <dbReference type="Proteomes" id="UP000008370"/>
    </source>
</evidence>
<dbReference type="InParanoid" id="K5VEU5"/>
<dbReference type="Pfam" id="PF00248">
    <property type="entry name" value="Aldo_ket_red"/>
    <property type="match status" value="1"/>
</dbReference>
<evidence type="ECO:0000259" key="2">
    <source>
        <dbReference type="Pfam" id="PF00248"/>
    </source>
</evidence>
<proteinExistence type="predicted"/>
<gene>
    <name evidence="3" type="ORF">PHACADRAFT_154194</name>
</gene>
<dbReference type="HOGENOM" id="CLU_023205_1_1_1"/>
<keyword evidence="1" id="KW-0560">Oxidoreductase</keyword>
<evidence type="ECO:0000313" key="3">
    <source>
        <dbReference type="EMBL" id="EKM49688.1"/>
    </source>
</evidence>
<dbReference type="PANTHER" id="PTHR43364">
    <property type="entry name" value="NADH-SPECIFIC METHYLGLYOXAL REDUCTASE-RELATED"/>
    <property type="match status" value="1"/>
</dbReference>
<dbReference type="InterPro" id="IPR023210">
    <property type="entry name" value="NADP_OxRdtase_dom"/>
</dbReference>
<dbReference type="SUPFAM" id="SSF51430">
    <property type="entry name" value="NAD(P)-linked oxidoreductase"/>
    <property type="match status" value="1"/>
</dbReference>
<dbReference type="Gene3D" id="3.20.20.100">
    <property type="entry name" value="NADP-dependent oxidoreductase domain"/>
    <property type="match status" value="1"/>
</dbReference>
<dbReference type="AlphaFoldDB" id="K5VEU5"/>
<accession>K5VEU5</accession>
<dbReference type="RefSeq" id="XP_007401746.1">
    <property type="nucleotide sequence ID" value="XM_007401684.1"/>
</dbReference>
<sequence>MSGTRVSVVLGAGSFGTPESGARLNDPAIVQRFIDLCVVHGQCGIDASRIYGNGTSEKLLGTLDLRDFMRIDTKNFPSNPGDHAPDGLKQALQESREALGPHNIRVFYLHAPDKAVPFEQTLAAVDELHKSGYFEEWGVCNFSVSEMQEILVICKEHGYIQPTVFQGAYNLIDRAFETAIIPLLRQHRIRLAAHSPLAGGYLTGKMLPRSQQSSPSEILSHFDPSWGPSSYYTKRYLPMAPALAELQAFVAERGLTLREVAYRWLQYHSAMAPEDHGLVVGASSLEQLESTILDCKKGPLPDTVVRACNETWEKVKEFSKDSWEP</sequence>
<keyword evidence="4" id="KW-1185">Reference proteome</keyword>
<dbReference type="GeneID" id="18908975"/>
<organism evidence="3 4">
    <name type="scientific">Phanerochaete carnosa (strain HHB-10118-sp)</name>
    <name type="common">White-rot fungus</name>
    <name type="synonym">Peniophora carnosa</name>
    <dbReference type="NCBI Taxonomy" id="650164"/>
    <lineage>
        <taxon>Eukaryota</taxon>
        <taxon>Fungi</taxon>
        <taxon>Dikarya</taxon>
        <taxon>Basidiomycota</taxon>
        <taxon>Agaricomycotina</taxon>
        <taxon>Agaricomycetes</taxon>
        <taxon>Polyporales</taxon>
        <taxon>Phanerochaetaceae</taxon>
        <taxon>Phanerochaete</taxon>
    </lineage>
</organism>
<feature type="domain" description="NADP-dependent oxidoreductase" evidence="2">
    <location>
        <begin position="8"/>
        <end position="312"/>
    </location>
</feature>
<dbReference type="GO" id="GO:0016491">
    <property type="term" value="F:oxidoreductase activity"/>
    <property type="evidence" value="ECO:0007669"/>
    <property type="project" value="UniProtKB-KW"/>
</dbReference>
<dbReference type="PANTHER" id="PTHR43364:SF4">
    <property type="entry name" value="NAD(P)-LINKED OXIDOREDUCTASE SUPERFAMILY PROTEIN"/>
    <property type="match status" value="1"/>
</dbReference>
<dbReference type="CDD" id="cd19075">
    <property type="entry name" value="AKR_AKR7A1-5"/>
    <property type="match status" value="1"/>
</dbReference>